<dbReference type="Gene3D" id="1.10.1220.10">
    <property type="entry name" value="Met repressor-like"/>
    <property type="match status" value="1"/>
</dbReference>
<feature type="domain" description="Ribbon-helix-helix protein CopG" evidence="1">
    <location>
        <begin position="6"/>
        <end position="41"/>
    </location>
</feature>
<sequence length="89" mass="10423">MQTQTFNIALPKELVKKIDATAKKEYKNRSEFIREAVRKYLLMQEGNFSWDILAEPFRKYAVQKKLTQKDVLTVVNKVRNSGKNSKDSK</sequence>
<dbReference type="CDD" id="cd22231">
    <property type="entry name" value="RHH_NikR_HicB-like"/>
    <property type="match status" value="1"/>
</dbReference>
<dbReference type="EMBL" id="MGAG01000002">
    <property type="protein sequence ID" value="OGK42410.1"/>
    <property type="molecule type" value="Genomic_DNA"/>
</dbReference>
<evidence type="ECO:0000313" key="2">
    <source>
        <dbReference type="EMBL" id="OGK42410.1"/>
    </source>
</evidence>
<dbReference type="InterPro" id="IPR010985">
    <property type="entry name" value="Ribbon_hlx_hlx"/>
</dbReference>
<dbReference type="InterPro" id="IPR002145">
    <property type="entry name" value="CopG"/>
</dbReference>
<evidence type="ECO:0000259" key="1">
    <source>
        <dbReference type="Pfam" id="PF01402"/>
    </source>
</evidence>
<name>A0A1F7IGC7_9BACT</name>
<dbReference type="Pfam" id="PF01402">
    <property type="entry name" value="RHH_1"/>
    <property type="match status" value="1"/>
</dbReference>
<organism evidence="2 3">
    <name type="scientific">Candidatus Roizmanbacteria bacterium RIFCSPLOWO2_01_FULL_37_12</name>
    <dbReference type="NCBI Taxonomy" id="1802056"/>
    <lineage>
        <taxon>Bacteria</taxon>
        <taxon>Candidatus Roizmaniibacteriota</taxon>
    </lineage>
</organism>
<dbReference type="Proteomes" id="UP000177698">
    <property type="component" value="Unassembled WGS sequence"/>
</dbReference>
<accession>A0A1F7IGC7</accession>
<dbReference type="InterPro" id="IPR013321">
    <property type="entry name" value="Arc_rbn_hlx_hlx"/>
</dbReference>
<dbReference type="STRING" id="1802056.A2954_01030"/>
<reference evidence="2 3" key="1">
    <citation type="journal article" date="2016" name="Nat. Commun.">
        <title>Thousands of microbial genomes shed light on interconnected biogeochemical processes in an aquifer system.</title>
        <authorList>
            <person name="Anantharaman K."/>
            <person name="Brown C.T."/>
            <person name="Hug L.A."/>
            <person name="Sharon I."/>
            <person name="Castelle C.J."/>
            <person name="Probst A.J."/>
            <person name="Thomas B.C."/>
            <person name="Singh A."/>
            <person name="Wilkins M.J."/>
            <person name="Karaoz U."/>
            <person name="Brodie E.L."/>
            <person name="Williams K.H."/>
            <person name="Hubbard S.S."/>
            <person name="Banfield J.F."/>
        </authorList>
    </citation>
    <scope>NUCLEOTIDE SEQUENCE [LARGE SCALE GENOMIC DNA]</scope>
</reference>
<proteinExistence type="predicted"/>
<protein>
    <recommendedName>
        <fullName evidence="1">Ribbon-helix-helix protein CopG domain-containing protein</fullName>
    </recommendedName>
</protein>
<dbReference type="GO" id="GO:0006355">
    <property type="term" value="P:regulation of DNA-templated transcription"/>
    <property type="evidence" value="ECO:0007669"/>
    <property type="project" value="InterPro"/>
</dbReference>
<gene>
    <name evidence="2" type="ORF">A2954_01030</name>
</gene>
<comment type="caution">
    <text evidence="2">The sequence shown here is derived from an EMBL/GenBank/DDBJ whole genome shotgun (WGS) entry which is preliminary data.</text>
</comment>
<dbReference type="SUPFAM" id="SSF47598">
    <property type="entry name" value="Ribbon-helix-helix"/>
    <property type="match status" value="1"/>
</dbReference>
<evidence type="ECO:0000313" key="3">
    <source>
        <dbReference type="Proteomes" id="UP000177698"/>
    </source>
</evidence>
<dbReference type="AlphaFoldDB" id="A0A1F7IGC7"/>